<sequence>MTTTPPVVPAEGDALPERTFTITRADLVAYAEASGDHNPIHSDEEVAQAVGLPGVIAHGMLTLGLVARAVTEWFPGAEVVELGSKFTHPVVVPAEGAAEVVVAATVKTVEAAGDERAVDDSGATLVRLQLTATHDGTKVLGMPKALLRLP</sequence>
<evidence type="ECO:0000313" key="3">
    <source>
        <dbReference type="EMBL" id="MBE7325401.1"/>
    </source>
</evidence>
<keyword evidence="4" id="KW-1185">Reference proteome</keyword>
<dbReference type="InterPro" id="IPR003965">
    <property type="entry name" value="Fatty_acid_synthase"/>
</dbReference>
<reference evidence="3 4" key="1">
    <citation type="submission" date="2020-10" db="EMBL/GenBank/DDBJ databases">
        <title>Nocardioides sp. isolated from sludge.</title>
        <authorList>
            <person name="Zhang X."/>
        </authorList>
    </citation>
    <scope>NUCLEOTIDE SEQUENCE [LARGE SCALE GENOMIC DNA]</scope>
    <source>
        <strain evidence="3 4">Y6</strain>
    </source>
</reference>
<comment type="similarity">
    <text evidence="1">Belongs to the enoyl-CoA hydratase/isomerase family.</text>
</comment>
<dbReference type="InterPro" id="IPR029069">
    <property type="entry name" value="HotDog_dom_sf"/>
</dbReference>
<evidence type="ECO:0000259" key="2">
    <source>
        <dbReference type="Pfam" id="PF01575"/>
    </source>
</evidence>
<gene>
    <name evidence="3" type="ORF">IEQ44_12125</name>
</gene>
<proteinExistence type="inferred from homology"/>
<dbReference type="EMBL" id="JADCSA010000011">
    <property type="protein sequence ID" value="MBE7325401.1"/>
    <property type="molecule type" value="Genomic_DNA"/>
</dbReference>
<dbReference type="Pfam" id="PF01575">
    <property type="entry name" value="MaoC_dehydratas"/>
    <property type="match status" value="1"/>
</dbReference>
<dbReference type="PANTHER" id="PTHR43841">
    <property type="entry name" value="3-HYDROXYACYL-THIOESTER DEHYDRATASE HTDX-RELATED"/>
    <property type="match status" value="1"/>
</dbReference>
<organism evidence="3 4">
    <name type="scientific">Nocardioides malaquae</name>
    <dbReference type="NCBI Taxonomy" id="2773426"/>
    <lineage>
        <taxon>Bacteria</taxon>
        <taxon>Bacillati</taxon>
        <taxon>Actinomycetota</taxon>
        <taxon>Actinomycetes</taxon>
        <taxon>Propionibacteriales</taxon>
        <taxon>Nocardioidaceae</taxon>
        <taxon>Nocardioides</taxon>
    </lineage>
</organism>
<comment type="caution">
    <text evidence="3">The sequence shown here is derived from an EMBL/GenBank/DDBJ whole genome shotgun (WGS) entry which is preliminary data.</text>
</comment>
<dbReference type="Gene3D" id="3.10.129.10">
    <property type="entry name" value="Hotdog Thioesterase"/>
    <property type="match status" value="1"/>
</dbReference>
<dbReference type="Proteomes" id="UP000756387">
    <property type="component" value="Unassembled WGS sequence"/>
</dbReference>
<dbReference type="InterPro" id="IPR002539">
    <property type="entry name" value="MaoC-like_dom"/>
</dbReference>
<dbReference type="PANTHER" id="PTHR43841:SF3">
    <property type="entry name" value="(3R)-HYDROXYACYL-ACP DEHYDRATASE SUBUNIT HADB"/>
    <property type="match status" value="1"/>
</dbReference>
<dbReference type="SUPFAM" id="SSF54637">
    <property type="entry name" value="Thioesterase/thiol ester dehydrase-isomerase"/>
    <property type="match status" value="1"/>
</dbReference>
<dbReference type="RefSeq" id="WP_193638721.1">
    <property type="nucleotide sequence ID" value="NZ_JADCSA010000011.1"/>
</dbReference>
<accession>A0ABR9RV19</accession>
<protein>
    <submittedName>
        <fullName evidence="3">MaoC family dehydratase N-terminal domain-containing protein</fullName>
    </submittedName>
</protein>
<evidence type="ECO:0000313" key="4">
    <source>
        <dbReference type="Proteomes" id="UP000756387"/>
    </source>
</evidence>
<name>A0ABR9RV19_9ACTN</name>
<evidence type="ECO:0000256" key="1">
    <source>
        <dbReference type="ARBA" id="ARBA00005254"/>
    </source>
</evidence>
<dbReference type="PRINTS" id="PR01483">
    <property type="entry name" value="FASYNTHASE"/>
</dbReference>
<feature type="domain" description="MaoC-like" evidence="2">
    <location>
        <begin position="16"/>
        <end position="104"/>
    </location>
</feature>